<evidence type="ECO:0000256" key="1">
    <source>
        <dbReference type="ARBA" id="ARBA00007818"/>
    </source>
</evidence>
<comment type="similarity">
    <text evidence="1">Belongs to the UPF0587 family.</text>
</comment>
<reference evidence="5" key="1">
    <citation type="journal article" date="2016" name="Nature">
        <title>The genome of the seagrass Zostera marina reveals angiosperm adaptation to the sea.</title>
        <authorList>
            <person name="Olsen J.L."/>
            <person name="Rouze P."/>
            <person name="Verhelst B."/>
            <person name="Lin Y.-C."/>
            <person name="Bayer T."/>
            <person name="Collen J."/>
            <person name="Dattolo E."/>
            <person name="De Paoli E."/>
            <person name="Dittami S."/>
            <person name="Maumus F."/>
            <person name="Michel G."/>
            <person name="Kersting A."/>
            <person name="Lauritano C."/>
            <person name="Lohaus R."/>
            <person name="Toepel M."/>
            <person name="Tonon T."/>
            <person name="Vanneste K."/>
            <person name="Amirebrahimi M."/>
            <person name="Brakel J."/>
            <person name="Bostroem C."/>
            <person name="Chovatia M."/>
            <person name="Grimwood J."/>
            <person name="Jenkins J.W."/>
            <person name="Jueterbock A."/>
            <person name="Mraz A."/>
            <person name="Stam W.T."/>
            <person name="Tice H."/>
            <person name="Bornberg-Bauer E."/>
            <person name="Green P.J."/>
            <person name="Pearson G.A."/>
            <person name="Procaccini G."/>
            <person name="Duarte C.M."/>
            <person name="Schmutz J."/>
            <person name="Reusch T.B.H."/>
            <person name="Van de Peer Y."/>
        </authorList>
    </citation>
    <scope>NUCLEOTIDE SEQUENCE [LARGE SCALE GENOMIC DNA]</scope>
    <source>
        <strain evidence="5">cv. Finnish</strain>
    </source>
</reference>
<keyword evidence="5" id="KW-1185">Reference proteome</keyword>
<keyword evidence="3" id="KW-0862">Zinc</keyword>
<protein>
    <submittedName>
        <fullName evidence="4">Uncharacterized protein</fullName>
    </submittedName>
</protein>
<keyword evidence="2" id="KW-0479">Metal-binding</keyword>
<dbReference type="SUPFAM" id="SSF141678">
    <property type="entry name" value="MAL13P1.257-like"/>
    <property type="match status" value="1"/>
</dbReference>
<dbReference type="InterPro" id="IPR008584">
    <property type="entry name" value="CXXC_Zn-binding_euk"/>
</dbReference>
<evidence type="ECO:0000256" key="2">
    <source>
        <dbReference type="ARBA" id="ARBA00022723"/>
    </source>
</evidence>
<dbReference type="EMBL" id="LFYR01001054">
    <property type="protein sequence ID" value="KMZ65312.1"/>
    <property type="molecule type" value="Genomic_DNA"/>
</dbReference>
<organism evidence="4 5">
    <name type="scientific">Zostera marina</name>
    <name type="common">Eelgrass</name>
    <dbReference type="NCBI Taxonomy" id="29655"/>
    <lineage>
        <taxon>Eukaryota</taxon>
        <taxon>Viridiplantae</taxon>
        <taxon>Streptophyta</taxon>
        <taxon>Embryophyta</taxon>
        <taxon>Tracheophyta</taxon>
        <taxon>Spermatophyta</taxon>
        <taxon>Magnoliopsida</taxon>
        <taxon>Liliopsida</taxon>
        <taxon>Zosteraceae</taxon>
        <taxon>Zostera</taxon>
    </lineage>
</organism>
<dbReference type="Proteomes" id="UP000036987">
    <property type="component" value="Unassembled WGS sequence"/>
</dbReference>
<dbReference type="OrthoDB" id="10248838at2759"/>
<dbReference type="AlphaFoldDB" id="A0A0K9PAN8"/>
<evidence type="ECO:0000256" key="3">
    <source>
        <dbReference type="ARBA" id="ARBA00022833"/>
    </source>
</evidence>
<proteinExistence type="inferred from homology"/>
<gene>
    <name evidence="4" type="ORF">ZOSMA_32G00960</name>
</gene>
<dbReference type="PANTHER" id="PTHR12857:SF0">
    <property type="entry name" value="CXXC MOTIF CONTAINING ZINC BINDING PROTEIN"/>
    <property type="match status" value="1"/>
</dbReference>
<dbReference type="PANTHER" id="PTHR12857">
    <property type="entry name" value="CXXC MOTIF CONTAINING ZINC BINDING PROTEIN"/>
    <property type="match status" value="1"/>
</dbReference>
<sequence length="93" mass="10516">MIPGYGHPLTLEMSDAVEAAKLMLFECRGFEPVDFLFGDNWKAESIWGTKFDIDLSDSDFVEYDEKGESPVGISNTKAYFQVAQKSRGHVKYI</sequence>
<comment type="caution">
    <text evidence="4">The sequence shown here is derived from an EMBL/GenBank/DDBJ whole genome shotgun (WGS) entry which is preliminary data.</text>
</comment>
<evidence type="ECO:0000313" key="4">
    <source>
        <dbReference type="EMBL" id="KMZ65312.1"/>
    </source>
</evidence>
<dbReference type="OMA" id="AAKLMLF"/>
<dbReference type="Pfam" id="PF05907">
    <property type="entry name" value="CXXC_Zn-b_euk"/>
    <property type="match status" value="1"/>
</dbReference>
<name>A0A0K9PAN8_ZOSMR</name>
<evidence type="ECO:0000313" key="5">
    <source>
        <dbReference type="Proteomes" id="UP000036987"/>
    </source>
</evidence>
<dbReference type="STRING" id="29655.A0A0K9PAN8"/>
<accession>A0A0K9PAN8</accession>
<dbReference type="GO" id="GO:0046872">
    <property type="term" value="F:metal ion binding"/>
    <property type="evidence" value="ECO:0007669"/>
    <property type="project" value="UniProtKB-KW"/>
</dbReference>